<evidence type="ECO:0000313" key="4">
    <source>
        <dbReference type="Proteomes" id="UP000036395"/>
    </source>
</evidence>
<dbReference type="Proteomes" id="UP000183155">
    <property type="component" value="Unassembled WGS sequence"/>
</dbReference>
<organism evidence="2 4">
    <name type="scientific">Pseudomonas taetrolens</name>
    <dbReference type="NCBI Taxonomy" id="47884"/>
    <lineage>
        <taxon>Bacteria</taxon>
        <taxon>Pseudomonadati</taxon>
        <taxon>Pseudomonadota</taxon>
        <taxon>Gammaproteobacteria</taxon>
        <taxon>Pseudomonadales</taxon>
        <taxon>Pseudomonadaceae</taxon>
        <taxon>Pseudomonas</taxon>
    </lineage>
</organism>
<reference evidence="3 5" key="2">
    <citation type="submission" date="2016-10" db="EMBL/GenBank/DDBJ databases">
        <authorList>
            <person name="Varghese N."/>
            <person name="Submissions S."/>
        </authorList>
    </citation>
    <scope>NUCLEOTIDE SEQUENCE [LARGE SCALE GENOMIC DNA]</scope>
    <source>
        <strain evidence="3 5">BS3652</strain>
    </source>
</reference>
<dbReference type="PATRIC" id="fig|47884.3.peg.4067"/>
<proteinExistence type="predicted"/>
<protein>
    <recommendedName>
        <fullName evidence="6">DUF2892 domain-containing protein</fullName>
    </recommendedName>
</protein>
<dbReference type="RefSeq" id="WP_048382938.1">
    <property type="nucleotide sequence ID" value="NZ_FNRS01000001.1"/>
</dbReference>
<gene>
    <name evidence="3" type="ORF">SAMN04490203_3230</name>
    <name evidence="2" type="ORF">TU78_17895</name>
</gene>
<dbReference type="OrthoDB" id="6904375at2"/>
<evidence type="ECO:0000313" key="3">
    <source>
        <dbReference type="EMBL" id="SEC84352.1"/>
    </source>
</evidence>
<reference evidence="2 4" key="1">
    <citation type="submission" date="2015-02" db="EMBL/GenBank/DDBJ databases">
        <title>Pseudomonas helleri sp. nov. and Pseudomonas weihenstephanensis sp. nov., isolated from raw cows milk.</title>
        <authorList>
            <person name="von Neubeck M."/>
            <person name="Huptas C."/>
            <person name="Wenning M."/>
            <person name="Scherer S."/>
        </authorList>
    </citation>
    <scope>NUCLEOTIDE SEQUENCE [LARGE SCALE GENOMIC DNA]</scope>
    <source>
        <strain evidence="2 4">DSM 21104</strain>
    </source>
</reference>
<dbReference type="STRING" id="47884.SAMN04490203_3230"/>
<dbReference type="AlphaFoldDB" id="A0A0J6GL35"/>
<comment type="caution">
    <text evidence="2">The sequence shown here is derived from an EMBL/GenBank/DDBJ whole genome shotgun (WGS) entry which is preliminary data.</text>
</comment>
<evidence type="ECO:0000313" key="5">
    <source>
        <dbReference type="Proteomes" id="UP000183155"/>
    </source>
</evidence>
<accession>A0A0J6GL35</accession>
<evidence type="ECO:0000256" key="1">
    <source>
        <dbReference type="SAM" id="Coils"/>
    </source>
</evidence>
<name>A0A0J6GL35_PSETA</name>
<keyword evidence="1" id="KW-0175">Coiled coil</keyword>
<dbReference type="Proteomes" id="UP000036395">
    <property type="component" value="Unassembled WGS sequence"/>
</dbReference>
<evidence type="ECO:0008006" key="6">
    <source>
        <dbReference type="Google" id="ProtNLM"/>
    </source>
</evidence>
<feature type="coiled-coil region" evidence="1">
    <location>
        <begin position="74"/>
        <end position="101"/>
    </location>
</feature>
<dbReference type="EMBL" id="FNRS01000001">
    <property type="protein sequence ID" value="SEC84352.1"/>
    <property type="molecule type" value="Genomic_DNA"/>
</dbReference>
<dbReference type="EMBL" id="JYLA01000008">
    <property type="protein sequence ID" value="KMM83068.1"/>
    <property type="molecule type" value="Genomic_DNA"/>
</dbReference>
<keyword evidence="5" id="KW-1185">Reference proteome</keyword>
<sequence>MSGIHPVERIESTVENRPCQNVQGWERAGSLAGGVVMLGKGIRRGGFIGLIQIGIGAIALKRGITGYSSTKRMLEQSRQQLHSLRSDIERAGDELLKLKEVSEAQATQKAK</sequence>
<evidence type="ECO:0000313" key="2">
    <source>
        <dbReference type="EMBL" id="KMM83068.1"/>
    </source>
</evidence>